<dbReference type="RefSeq" id="WP_079588951.1">
    <property type="nucleotide sequence ID" value="NZ_FUYN01000002.1"/>
</dbReference>
<organism evidence="1 2">
    <name type="scientific">Acetoanaerobium noterae</name>
    <dbReference type="NCBI Taxonomy" id="745369"/>
    <lineage>
        <taxon>Bacteria</taxon>
        <taxon>Bacillati</taxon>
        <taxon>Bacillota</taxon>
        <taxon>Clostridia</taxon>
        <taxon>Peptostreptococcales</taxon>
        <taxon>Filifactoraceae</taxon>
        <taxon>Acetoanaerobium</taxon>
    </lineage>
</organism>
<dbReference type="Proteomes" id="UP000243406">
    <property type="component" value="Unassembled WGS sequence"/>
</dbReference>
<dbReference type="OrthoDB" id="1643178at2"/>
<gene>
    <name evidence="1" type="ORF">SAMN02745120_1012</name>
</gene>
<evidence type="ECO:0000313" key="1">
    <source>
        <dbReference type="EMBL" id="SKB35790.1"/>
    </source>
</evidence>
<name>A0A1T5ALS0_9FIRM</name>
<sequence length="123" mass="14501">MKTIENTRIDKAEYKRIMTNRINEVLESEKGTDFNALIFKGYIEKNGANNLVLSLNQEGHRVITPYGTRKWLTTDIREWVLREENQKNINKDLADIVITMINYTGKASFEQRLFRSMKKVFKL</sequence>
<keyword evidence="2" id="KW-1185">Reference proteome</keyword>
<dbReference type="EMBL" id="FUYN01000002">
    <property type="protein sequence ID" value="SKB35790.1"/>
    <property type="molecule type" value="Genomic_DNA"/>
</dbReference>
<accession>A0A1T5ALS0</accession>
<evidence type="ECO:0000313" key="2">
    <source>
        <dbReference type="Proteomes" id="UP000243406"/>
    </source>
</evidence>
<proteinExistence type="predicted"/>
<reference evidence="2" key="1">
    <citation type="submission" date="2017-02" db="EMBL/GenBank/DDBJ databases">
        <authorList>
            <person name="Varghese N."/>
            <person name="Submissions S."/>
        </authorList>
    </citation>
    <scope>NUCLEOTIDE SEQUENCE [LARGE SCALE GENOMIC DNA]</scope>
    <source>
        <strain evidence="2">ATCC 35199</strain>
    </source>
</reference>
<dbReference type="AlphaFoldDB" id="A0A1T5ALS0"/>
<protein>
    <submittedName>
        <fullName evidence="1">Uncharacterized protein</fullName>
    </submittedName>
</protein>